<name>A0A1D1UIS5_RAMVA</name>
<proteinExistence type="predicted"/>
<dbReference type="AlphaFoldDB" id="A0A1D1UIS5"/>
<reference evidence="1 2" key="1">
    <citation type="journal article" date="2016" name="Nat. Commun.">
        <title>Extremotolerant tardigrade genome and improved radiotolerance of human cultured cells by tardigrade-unique protein.</title>
        <authorList>
            <person name="Hashimoto T."/>
            <person name="Horikawa D.D."/>
            <person name="Saito Y."/>
            <person name="Kuwahara H."/>
            <person name="Kozuka-Hata H."/>
            <person name="Shin-I T."/>
            <person name="Minakuchi Y."/>
            <person name="Ohishi K."/>
            <person name="Motoyama A."/>
            <person name="Aizu T."/>
            <person name="Enomoto A."/>
            <person name="Kondo K."/>
            <person name="Tanaka S."/>
            <person name="Hara Y."/>
            <person name="Koshikawa S."/>
            <person name="Sagara H."/>
            <person name="Miura T."/>
            <person name="Yokobori S."/>
            <person name="Miyagawa K."/>
            <person name="Suzuki Y."/>
            <person name="Kubo T."/>
            <person name="Oyama M."/>
            <person name="Kohara Y."/>
            <person name="Fujiyama A."/>
            <person name="Arakawa K."/>
            <person name="Katayama T."/>
            <person name="Toyoda A."/>
            <person name="Kunieda T."/>
        </authorList>
    </citation>
    <scope>NUCLEOTIDE SEQUENCE [LARGE SCALE GENOMIC DNA]</scope>
    <source>
        <strain evidence="1 2">YOKOZUNA-1</strain>
    </source>
</reference>
<organism evidence="1 2">
    <name type="scientific">Ramazzottius varieornatus</name>
    <name type="common">Water bear</name>
    <name type="synonym">Tardigrade</name>
    <dbReference type="NCBI Taxonomy" id="947166"/>
    <lineage>
        <taxon>Eukaryota</taxon>
        <taxon>Metazoa</taxon>
        <taxon>Ecdysozoa</taxon>
        <taxon>Tardigrada</taxon>
        <taxon>Eutardigrada</taxon>
        <taxon>Parachela</taxon>
        <taxon>Hypsibioidea</taxon>
        <taxon>Ramazzottiidae</taxon>
        <taxon>Ramazzottius</taxon>
    </lineage>
</organism>
<evidence type="ECO:0000313" key="1">
    <source>
        <dbReference type="EMBL" id="GAU89634.1"/>
    </source>
</evidence>
<evidence type="ECO:0000313" key="2">
    <source>
        <dbReference type="Proteomes" id="UP000186922"/>
    </source>
</evidence>
<keyword evidence="2" id="KW-1185">Reference proteome</keyword>
<dbReference type="EMBL" id="BDGG01000001">
    <property type="protein sequence ID" value="GAU89634.1"/>
    <property type="molecule type" value="Genomic_DNA"/>
</dbReference>
<accession>A0A1D1UIS5</accession>
<gene>
    <name evidence="1" type="primary">RvY_02164-1</name>
    <name evidence="1" type="synonym">RvY_02164.1</name>
    <name evidence="1" type="ORF">RvY_02164</name>
</gene>
<dbReference type="Proteomes" id="UP000186922">
    <property type="component" value="Unassembled WGS sequence"/>
</dbReference>
<comment type="caution">
    <text evidence="1">The sequence shown here is derived from an EMBL/GenBank/DDBJ whole genome shotgun (WGS) entry which is preliminary data.</text>
</comment>
<sequence>MPVSLRYILICRRSVKLTPSKKDPKEGDSFYVEYHISPVARLRKWNVVRMSENPDACSRKAPTSCGVYVSPKFSQDPEPYVKLIYTPDADDGVPGFADRVLVDYIVLTKDSRALKETYRVDELNQGVRWQSYNEKCTALGWPKANIFTTPASKPAGGGNRPAESAAAGGGGWWYWNRYRKKELPLAYTAGIGKTSGTRKPSGT</sequence>
<protein>
    <submittedName>
        <fullName evidence="1">Uncharacterized protein</fullName>
    </submittedName>
</protein>